<comment type="caution">
    <text evidence="2">The sequence shown here is derived from an EMBL/GenBank/DDBJ whole genome shotgun (WGS) entry which is preliminary data.</text>
</comment>
<dbReference type="EMBL" id="JAQGDS010000004">
    <property type="protein sequence ID" value="KAJ6261340.1"/>
    <property type="molecule type" value="Genomic_DNA"/>
</dbReference>
<accession>A0AAD6NKG1</accession>
<reference evidence="2" key="1">
    <citation type="submission" date="2023-01" db="EMBL/GenBank/DDBJ databases">
        <title>The chitinases involved in constricting ring structure development in the nematode-trapping fungus Drechslerella dactyloides.</title>
        <authorList>
            <person name="Wang R."/>
            <person name="Zhang L."/>
            <person name="Tang P."/>
            <person name="Li S."/>
            <person name="Liang L."/>
        </authorList>
    </citation>
    <scope>NUCLEOTIDE SEQUENCE</scope>
    <source>
        <strain evidence="2">YMF1.00031</strain>
    </source>
</reference>
<gene>
    <name evidence="2" type="ORF">Dda_4010</name>
</gene>
<evidence type="ECO:0000313" key="3">
    <source>
        <dbReference type="Proteomes" id="UP001221413"/>
    </source>
</evidence>
<name>A0AAD6NKG1_DREDA</name>
<evidence type="ECO:0000256" key="1">
    <source>
        <dbReference type="SAM" id="MobiDB-lite"/>
    </source>
</evidence>
<sequence>MIKSSEIWLKWEQYEKGWQKRLTVYGNGGSQINSSPFTGSLRFGPSETLQGGRHLEFLVKNGLLDPQPDPQLDRIYKKKVEAVAEDANIDDAKIEKAAATGTMDEAAEEHLGEEFLLIEEPQAQESIKMGLLKDISPAFWLVAIAPLIYNAESRRIGTVEYDIDYDERTTPVKRTEFNDWESPEWKEGTCIDLPGSDIYSDVLTEIWYDPSNVNPEFPWFVQGIRLWKDPGCVGIAEDFLRIEKERPFTIRTNLLQGDSSDEDMSNDSGSDSDGGGGGIGHYRDDEMQFADYNTVTDTPLRNMEIETDSGYPFLFENTPSIMPPSRRLEVMGNSDGLDNFIFDGNYFQDFANTANFRPGIQFQDDQNLVNWQGDVYVPSPGGNDGDYYSNMGSPGSYYDTQMPQRQGEAMNSVYISTDGQPNPDANGIYRYKFWVDDDLNGNDWDSPWTWLSVLVFSVSQWRITGARTLEVMQAKRRARENTQWGPISASQFLEYTDTSPEWIEGQCITLPTPGPEWNIEKLIYTAHPVNLDWAWFLRFVAIFSGPDCEDTEPVLIPIEDLGSEPNKGTIWLDRENNPYYGVQYDIQVEPGTIRIDDPHGLLGQRLSPVENAWLQQERTLEYIDSLANGQEEAQYGRMNIRKDEPDEIKIWPKYALSGQTSIMLVSDNVLFHLEPTAEYRSRSELGEEVYTGPATAGEFLDTYD</sequence>
<dbReference type="Proteomes" id="UP001221413">
    <property type="component" value="Unassembled WGS sequence"/>
</dbReference>
<dbReference type="AlphaFoldDB" id="A0AAD6NKG1"/>
<feature type="region of interest" description="Disordered" evidence="1">
    <location>
        <begin position="253"/>
        <end position="284"/>
    </location>
</feature>
<keyword evidence="3" id="KW-1185">Reference proteome</keyword>
<proteinExistence type="predicted"/>
<evidence type="ECO:0000313" key="2">
    <source>
        <dbReference type="EMBL" id="KAJ6261340.1"/>
    </source>
</evidence>
<organism evidence="2 3">
    <name type="scientific">Drechslerella dactyloides</name>
    <name type="common">Nematode-trapping fungus</name>
    <name type="synonym">Arthrobotrys dactyloides</name>
    <dbReference type="NCBI Taxonomy" id="74499"/>
    <lineage>
        <taxon>Eukaryota</taxon>
        <taxon>Fungi</taxon>
        <taxon>Dikarya</taxon>
        <taxon>Ascomycota</taxon>
        <taxon>Pezizomycotina</taxon>
        <taxon>Orbiliomycetes</taxon>
        <taxon>Orbiliales</taxon>
        <taxon>Orbiliaceae</taxon>
        <taxon>Drechslerella</taxon>
    </lineage>
</organism>
<protein>
    <submittedName>
        <fullName evidence="2">Uncharacterized protein</fullName>
    </submittedName>
</protein>